<reference evidence="1" key="1">
    <citation type="submission" date="2013-07" db="EMBL/GenBank/DDBJ databases">
        <title>The genome of an arbuscular mycorrhizal fungus provides insights into the evolution of the oldest plant symbiosis.</title>
        <authorList>
            <consortium name="DOE Joint Genome Institute"/>
            <person name="Tisserant E."/>
            <person name="Malbreil M."/>
            <person name="Kuo A."/>
            <person name="Kohler A."/>
            <person name="Symeonidi A."/>
            <person name="Balestrini R."/>
            <person name="Charron P."/>
            <person name="Duensing N."/>
            <person name="Frei-dit-Frey N."/>
            <person name="Gianinazzi-Pearson V."/>
            <person name="Gilbert B."/>
            <person name="Handa Y."/>
            <person name="Hijri M."/>
            <person name="Kaul R."/>
            <person name="Kawaguchi M."/>
            <person name="Krajinski F."/>
            <person name="Lammers P."/>
            <person name="Lapierre D."/>
            <person name="Masclaux F.G."/>
            <person name="Murat C."/>
            <person name="Morin E."/>
            <person name="Ndikumana S."/>
            <person name="Pagni M."/>
            <person name="Petitpierre D."/>
            <person name="Requena N."/>
            <person name="Rosikiewicz P."/>
            <person name="Riley R."/>
            <person name="Saito K."/>
            <person name="San Clemente H."/>
            <person name="Shapiro H."/>
            <person name="van Tuinen D."/>
            <person name="Becard G."/>
            <person name="Bonfante P."/>
            <person name="Paszkowski U."/>
            <person name="Shachar-Hill Y."/>
            <person name="Young J.P."/>
            <person name="Sanders I.R."/>
            <person name="Henrissat B."/>
            <person name="Rensing S.A."/>
            <person name="Grigoriev I.V."/>
            <person name="Corradi N."/>
            <person name="Roux C."/>
            <person name="Martin F."/>
        </authorList>
    </citation>
    <scope>NUCLEOTIDE SEQUENCE</scope>
    <source>
        <strain evidence="1">DAOM 197198</strain>
    </source>
</reference>
<dbReference type="AlphaFoldDB" id="U9T5Z9"/>
<dbReference type="HOGENOM" id="CLU_2334732_0_0_1"/>
<protein>
    <submittedName>
        <fullName evidence="1">Uncharacterized protein</fullName>
    </submittedName>
</protein>
<sequence length="98" mass="11776">MQCLKKRKFMLVHFSFDIEKRFAKLSLFPREISFMTIHKFDVLKMKKTIILLERTGVSIADIKLSKKGFVWPTPKIVFFSQRSDFLDLQQIIHHNYKQ</sequence>
<organism evidence="1">
    <name type="scientific">Rhizophagus irregularis (strain DAOM 181602 / DAOM 197198 / MUCL 43194)</name>
    <name type="common">Arbuscular mycorrhizal fungus</name>
    <name type="synonym">Glomus intraradices</name>
    <dbReference type="NCBI Taxonomy" id="747089"/>
    <lineage>
        <taxon>Eukaryota</taxon>
        <taxon>Fungi</taxon>
        <taxon>Fungi incertae sedis</taxon>
        <taxon>Mucoromycota</taxon>
        <taxon>Glomeromycotina</taxon>
        <taxon>Glomeromycetes</taxon>
        <taxon>Glomerales</taxon>
        <taxon>Glomeraceae</taxon>
        <taxon>Rhizophagus</taxon>
    </lineage>
</organism>
<name>U9T5Z9_RHIID</name>
<accession>U9T5Z9</accession>
<evidence type="ECO:0000313" key="1">
    <source>
        <dbReference type="EMBL" id="ERZ98795.1"/>
    </source>
</evidence>
<proteinExistence type="predicted"/>
<dbReference type="EMBL" id="KI298500">
    <property type="protein sequence ID" value="ERZ98795.1"/>
    <property type="molecule type" value="Genomic_DNA"/>
</dbReference>
<gene>
    <name evidence="1" type="ORF">GLOINDRAFT_339439</name>
</gene>